<feature type="non-terminal residue" evidence="1">
    <location>
        <position position="256"/>
    </location>
</feature>
<protein>
    <submittedName>
        <fullName evidence="1">Transposase</fullName>
    </submittedName>
</protein>
<comment type="caution">
    <text evidence="1">The sequence shown here is derived from an EMBL/GenBank/DDBJ whole genome shotgun (WGS) entry which is preliminary data.</text>
</comment>
<evidence type="ECO:0000313" key="2">
    <source>
        <dbReference type="Proteomes" id="UP000321899"/>
    </source>
</evidence>
<dbReference type="Proteomes" id="UP000321899">
    <property type="component" value="Unassembled WGS sequence"/>
</dbReference>
<gene>
    <name evidence="1" type="ORF">FIM25_12605</name>
</gene>
<proteinExistence type="predicted"/>
<keyword evidence="2" id="KW-1185">Reference proteome</keyword>
<organism evidence="1 2">
    <name type="scientific">Desulfobotulus mexicanus</name>
    <dbReference type="NCBI Taxonomy" id="2586642"/>
    <lineage>
        <taxon>Bacteria</taxon>
        <taxon>Pseudomonadati</taxon>
        <taxon>Thermodesulfobacteriota</taxon>
        <taxon>Desulfobacteria</taxon>
        <taxon>Desulfobacterales</taxon>
        <taxon>Desulfobacteraceae</taxon>
        <taxon>Desulfobotulus</taxon>
    </lineage>
</organism>
<dbReference type="EMBL" id="VDMB01000018">
    <property type="protein sequence ID" value="TYT73873.1"/>
    <property type="molecule type" value="Genomic_DNA"/>
</dbReference>
<dbReference type="AlphaFoldDB" id="A0A5S5MDT5"/>
<sequence>MAKPITGKTHIGERREKRANGDIYIYERVTAYDEKAKKTYTVSQKLKGKIKQGTQEVVVTRPKKNKGEGGIADATRQHTGLTDILEWVGKASGIDDDVRASFSEGDAAKILSVARYWIGSGGNTLPRLESWQVMHPLPYREAISEDVYGKLFKDVGRNEEGVQCYFSARAARLAESPVLAFDSTTVSTYSENQSETRQGFNKDGDGLNTIKLLTLYSVKAREPIAFTKQPGNIPDVISIENTLTQLKCLNLEKPLI</sequence>
<name>A0A5S5MDT5_9BACT</name>
<evidence type="ECO:0000313" key="1">
    <source>
        <dbReference type="EMBL" id="TYT73873.1"/>
    </source>
</evidence>
<accession>A0A5S5MDT5</accession>
<reference evidence="1 2" key="1">
    <citation type="submission" date="2019-06" db="EMBL/GenBank/DDBJ databases">
        <title>Desulfobotulus mexicanus sp. nov., a novel sulfate-reducing bacterium isolated from the sediment of an alkaline crater lake in Mexico.</title>
        <authorList>
            <person name="Hirschler-Rea A."/>
        </authorList>
    </citation>
    <scope>NUCLEOTIDE SEQUENCE [LARGE SCALE GENOMIC DNA]</scope>
    <source>
        <strain evidence="1 2">PAR22N</strain>
    </source>
</reference>